<protein>
    <submittedName>
        <fullName evidence="4">Chaperonin 10-like protein</fullName>
    </submittedName>
</protein>
<gene>
    <name evidence="4" type="ORF">B0T10DRAFT_557925</name>
</gene>
<name>A0A9P8WD98_9HYPO</name>
<dbReference type="InterPro" id="IPR036291">
    <property type="entry name" value="NAD(P)-bd_dom_sf"/>
</dbReference>
<dbReference type="Pfam" id="PF08240">
    <property type="entry name" value="ADH_N"/>
    <property type="match status" value="1"/>
</dbReference>
<accession>A0A9P8WD98</accession>
<feature type="domain" description="Enoyl reductase (ER)" evidence="3">
    <location>
        <begin position="14"/>
        <end position="337"/>
    </location>
</feature>
<dbReference type="InterPro" id="IPR013154">
    <property type="entry name" value="ADH-like_N"/>
</dbReference>
<dbReference type="EMBL" id="JAGPYM010000004">
    <property type="protein sequence ID" value="KAH6895744.1"/>
    <property type="molecule type" value="Genomic_DNA"/>
</dbReference>
<dbReference type="CDD" id="cd08249">
    <property type="entry name" value="enoyl_reductase_like"/>
    <property type="match status" value="1"/>
</dbReference>
<dbReference type="SMART" id="SM00829">
    <property type="entry name" value="PKS_ER"/>
    <property type="match status" value="1"/>
</dbReference>
<dbReference type="SUPFAM" id="SSF50129">
    <property type="entry name" value="GroES-like"/>
    <property type="match status" value="1"/>
</dbReference>
<dbReference type="InterPro" id="IPR020843">
    <property type="entry name" value="ER"/>
</dbReference>
<comment type="caution">
    <text evidence="4">The sequence shown here is derived from an EMBL/GenBank/DDBJ whole genome shotgun (WGS) entry which is preliminary data.</text>
</comment>
<keyword evidence="2" id="KW-0560">Oxidoreductase</keyword>
<dbReference type="Proteomes" id="UP000777438">
    <property type="component" value="Unassembled WGS sequence"/>
</dbReference>
<comment type="similarity">
    <text evidence="1">Belongs to the zinc-containing alcohol dehydrogenase family.</text>
</comment>
<dbReference type="PANTHER" id="PTHR45348:SF2">
    <property type="entry name" value="ZINC-TYPE ALCOHOL DEHYDROGENASE-LIKE PROTEIN C2E1P3.01"/>
    <property type="match status" value="1"/>
</dbReference>
<evidence type="ECO:0000313" key="4">
    <source>
        <dbReference type="EMBL" id="KAH6895744.1"/>
    </source>
</evidence>
<dbReference type="Gene3D" id="3.40.50.720">
    <property type="entry name" value="NAD(P)-binding Rossmann-like Domain"/>
    <property type="match status" value="1"/>
</dbReference>
<dbReference type="InterPro" id="IPR011032">
    <property type="entry name" value="GroES-like_sf"/>
</dbReference>
<evidence type="ECO:0000259" key="3">
    <source>
        <dbReference type="SMART" id="SM00829"/>
    </source>
</evidence>
<evidence type="ECO:0000256" key="2">
    <source>
        <dbReference type="ARBA" id="ARBA00023002"/>
    </source>
</evidence>
<dbReference type="Gene3D" id="3.90.180.10">
    <property type="entry name" value="Medium-chain alcohol dehydrogenases, catalytic domain"/>
    <property type="match status" value="1"/>
</dbReference>
<sequence length="340" mass="35433">MSNTMLQYQATQQGGPFAFATVPRPAPEPTDVCIRIKAVALNPLDWKMLSRGEMVQTWPATFGLDVAGVVEQVGDHVTSFKPGDSVFSLAGIGGKTAGFQEIVTVPQHFVSLKPPSCSFEDAVSLPICYLTAAAAILFGLHVPIPHISSKAPGEPTPALRNVLVLGGSSAVGGAAIQMLRQALPDATIVTTASLKHDNRLQGLGAAKIIDRNSSSVASVVAEVIPDGVDAILDCVTAAAADPNVFRAFNNNGPRIYSQVFTGLKVAVPDGVQSAVVFGRQVFGAPGGLSAMAGLGKLLETQKYQIPVPVTVLGKGWDLIGTGLQRFEKGVSGEKLVVLVE</sequence>
<dbReference type="SUPFAM" id="SSF51735">
    <property type="entry name" value="NAD(P)-binding Rossmann-fold domains"/>
    <property type="match status" value="1"/>
</dbReference>
<dbReference type="AlphaFoldDB" id="A0A9P8WD98"/>
<evidence type="ECO:0000256" key="1">
    <source>
        <dbReference type="ARBA" id="ARBA00008072"/>
    </source>
</evidence>
<reference evidence="4 5" key="1">
    <citation type="journal article" date="2021" name="Nat. Commun.">
        <title>Genetic determinants of endophytism in the Arabidopsis root mycobiome.</title>
        <authorList>
            <person name="Mesny F."/>
            <person name="Miyauchi S."/>
            <person name="Thiergart T."/>
            <person name="Pickel B."/>
            <person name="Atanasova L."/>
            <person name="Karlsson M."/>
            <person name="Huettel B."/>
            <person name="Barry K.W."/>
            <person name="Haridas S."/>
            <person name="Chen C."/>
            <person name="Bauer D."/>
            <person name="Andreopoulos W."/>
            <person name="Pangilinan J."/>
            <person name="LaButti K."/>
            <person name="Riley R."/>
            <person name="Lipzen A."/>
            <person name="Clum A."/>
            <person name="Drula E."/>
            <person name="Henrissat B."/>
            <person name="Kohler A."/>
            <person name="Grigoriev I.V."/>
            <person name="Martin F.M."/>
            <person name="Hacquard S."/>
        </authorList>
    </citation>
    <scope>NUCLEOTIDE SEQUENCE [LARGE SCALE GENOMIC DNA]</scope>
    <source>
        <strain evidence="4 5">MPI-CAGE-CH-0241</strain>
    </source>
</reference>
<dbReference type="PANTHER" id="PTHR45348">
    <property type="entry name" value="HYPOTHETICAL OXIDOREDUCTASE (EUROFUNG)"/>
    <property type="match status" value="1"/>
</dbReference>
<keyword evidence="5" id="KW-1185">Reference proteome</keyword>
<dbReference type="OrthoDB" id="48317at2759"/>
<proteinExistence type="inferred from homology"/>
<organism evidence="4 5">
    <name type="scientific">Thelonectria olida</name>
    <dbReference type="NCBI Taxonomy" id="1576542"/>
    <lineage>
        <taxon>Eukaryota</taxon>
        <taxon>Fungi</taxon>
        <taxon>Dikarya</taxon>
        <taxon>Ascomycota</taxon>
        <taxon>Pezizomycotina</taxon>
        <taxon>Sordariomycetes</taxon>
        <taxon>Hypocreomycetidae</taxon>
        <taxon>Hypocreales</taxon>
        <taxon>Nectriaceae</taxon>
        <taxon>Thelonectria</taxon>
    </lineage>
</organism>
<evidence type="ECO:0000313" key="5">
    <source>
        <dbReference type="Proteomes" id="UP000777438"/>
    </source>
</evidence>
<dbReference type="InterPro" id="IPR047122">
    <property type="entry name" value="Trans-enoyl_RdTase-like"/>
</dbReference>
<dbReference type="GO" id="GO:0016651">
    <property type="term" value="F:oxidoreductase activity, acting on NAD(P)H"/>
    <property type="evidence" value="ECO:0007669"/>
    <property type="project" value="InterPro"/>
</dbReference>